<sequence length="279" mass="32010">MKTINKIFAFLLVVGIAFGIYIFSQFRIFEPIQIDLKTTFQFSFEPINTSCFSRKESTPTLEKTHFRLLSWNIHKGEDKGWQQDLVVFSQGQDFVLLQEATPEQNLPSFSTALSISSFAYKGLQSGVKTFSQFVPKSYCGISQSEPWIRIPKVAGVMSFPLNSGDELFVINAHLINFEWESKAYREQLEQIFSLIPSDQSAVILAGDFNAWNAERKRILDEFIVKKGLSEVSFPQDERVRFFHYPLDYVFVRGMKVLTAKSKKVTSSDHSPIWVELISE</sequence>
<dbReference type="Pfam" id="PF03372">
    <property type="entry name" value="Exo_endo_phos"/>
    <property type="match status" value="1"/>
</dbReference>
<gene>
    <name evidence="3" type="ORF">BKK55_01010</name>
</gene>
<feature type="transmembrane region" description="Helical" evidence="1">
    <location>
        <begin position="7"/>
        <end position="24"/>
    </location>
</feature>
<dbReference type="NCBIfam" id="NF003840">
    <property type="entry name" value="PRK05421.1-2"/>
    <property type="match status" value="1"/>
</dbReference>
<dbReference type="EMBL" id="MLHO01000004">
    <property type="protein sequence ID" value="OOF59160.1"/>
    <property type="molecule type" value="Genomic_DNA"/>
</dbReference>
<evidence type="ECO:0000259" key="2">
    <source>
        <dbReference type="Pfam" id="PF03372"/>
    </source>
</evidence>
<dbReference type="GO" id="GO:0003824">
    <property type="term" value="F:catalytic activity"/>
    <property type="evidence" value="ECO:0007669"/>
    <property type="project" value="InterPro"/>
</dbReference>
<keyword evidence="1" id="KW-0812">Transmembrane</keyword>
<comment type="caution">
    <text evidence="3">The sequence shown here is derived from an EMBL/GenBank/DDBJ whole genome shotgun (WGS) entry which is preliminary data.</text>
</comment>
<organism evidence="3 4">
    <name type="scientific">Rodentibacter genomosp. 2</name>
    <dbReference type="NCBI Taxonomy" id="1908266"/>
    <lineage>
        <taxon>Bacteria</taxon>
        <taxon>Pseudomonadati</taxon>
        <taxon>Pseudomonadota</taxon>
        <taxon>Gammaproteobacteria</taxon>
        <taxon>Pasteurellales</taxon>
        <taxon>Pasteurellaceae</taxon>
        <taxon>Rodentibacter</taxon>
    </lineage>
</organism>
<dbReference type="STRING" id="1908266.BKK55_01010"/>
<protein>
    <recommendedName>
        <fullName evidence="2">Endonuclease/exonuclease/phosphatase domain-containing protein</fullName>
    </recommendedName>
</protein>
<dbReference type="InterPro" id="IPR005135">
    <property type="entry name" value="Endo/exonuclease/phosphatase"/>
</dbReference>
<feature type="domain" description="Endonuclease/exonuclease/phosphatase" evidence="2">
    <location>
        <begin position="69"/>
        <end position="269"/>
    </location>
</feature>
<dbReference type="OrthoDB" id="9793162at2"/>
<keyword evidence="1" id="KW-1133">Transmembrane helix</keyword>
<accession>A0A1V3JRX3</accession>
<dbReference type="SUPFAM" id="SSF56219">
    <property type="entry name" value="DNase I-like"/>
    <property type="match status" value="1"/>
</dbReference>
<dbReference type="InterPro" id="IPR036691">
    <property type="entry name" value="Endo/exonu/phosph_ase_sf"/>
</dbReference>
<evidence type="ECO:0000256" key="1">
    <source>
        <dbReference type="SAM" id="Phobius"/>
    </source>
</evidence>
<dbReference type="RefSeq" id="WP_077550202.1">
    <property type="nucleotide sequence ID" value="NZ_MLHO01000004.1"/>
</dbReference>
<keyword evidence="4" id="KW-1185">Reference proteome</keyword>
<name>A0A1V3JRX3_9PAST</name>
<dbReference type="NCBIfam" id="NF003842">
    <property type="entry name" value="PRK05421.1-4"/>
    <property type="match status" value="1"/>
</dbReference>
<dbReference type="AlphaFoldDB" id="A0A1V3JRX3"/>
<keyword evidence="1" id="KW-0472">Membrane</keyword>
<dbReference type="Gene3D" id="3.60.10.10">
    <property type="entry name" value="Endonuclease/exonuclease/phosphatase"/>
    <property type="match status" value="1"/>
</dbReference>
<reference evidence="3 4" key="1">
    <citation type="submission" date="2016-10" db="EMBL/GenBank/DDBJ databases">
        <title>Rodentibacter gen. nov. and new species.</title>
        <authorList>
            <person name="Christensen H."/>
        </authorList>
    </citation>
    <scope>NUCLEOTIDE SEQUENCE [LARGE SCALE GENOMIC DNA]</scope>
    <source>
        <strain evidence="3 4">1996246016</strain>
    </source>
</reference>
<proteinExistence type="predicted"/>
<dbReference type="Proteomes" id="UP000188541">
    <property type="component" value="Unassembled WGS sequence"/>
</dbReference>
<evidence type="ECO:0000313" key="4">
    <source>
        <dbReference type="Proteomes" id="UP000188541"/>
    </source>
</evidence>
<evidence type="ECO:0000313" key="3">
    <source>
        <dbReference type="EMBL" id="OOF59160.1"/>
    </source>
</evidence>